<accession>A0ABT7GPE9</accession>
<dbReference type="EMBL" id="JASITI010000006">
    <property type="protein sequence ID" value="MDK9495475.1"/>
    <property type="molecule type" value="Genomic_DNA"/>
</dbReference>
<organism evidence="1 2">
    <name type="scientific">Streptomyces katrae</name>
    <dbReference type="NCBI Taxonomy" id="68223"/>
    <lineage>
        <taxon>Bacteria</taxon>
        <taxon>Bacillati</taxon>
        <taxon>Actinomycetota</taxon>
        <taxon>Actinomycetes</taxon>
        <taxon>Kitasatosporales</taxon>
        <taxon>Streptomycetaceae</taxon>
        <taxon>Streptomyces</taxon>
    </lineage>
</organism>
<evidence type="ECO:0000313" key="2">
    <source>
        <dbReference type="Proteomes" id="UP001223390"/>
    </source>
</evidence>
<name>A0ABT7GPE9_9ACTN</name>
<comment type="caution">
    <text evidence="1">The sequence shown here is derived from an EMBL/GenBank/DDBJ whole genome shotgun (WGS) entry which is preliminary data.</text>
</comment>
<evidence type="ECO:0000313" key="1">
    <source>
        <dbReference type="EMBL" id="MDK9495475.1"/>
    </source>
</evidence>
<gene>
    <name evidence="1" type="ORF">QEZ40_006124</name>
</gene>
<dbReference type="RefSeq" id="WP_285341075.1">
    <property type="nucleotide sequence ID" value="NZ_JASITI010000006.1"/>
</dbReference>
<protein>
    <submittedName>
        <fullName evidence="1">Uncharacterized protein</fullName>
    </submittedName>
</protein>
<sequence>MSLREHGFALVALDPVPGAVAAGFREAPHRVVRLRMSWTADDDWLFLPVPSYDAPYDVPYDGADRRLEAGLAALLRRTLGGPWLDVHADWLIELYLVRTVAPAGTVVPVRLPGPSAPGGGGFGLVAVAGRTGSGSARARLFGAGRTAPLLEAAPVAGQGLLFDRRTVTHERHELLADPAGPVVQDLLVAHASRPGGPEPALRRRPMLVRGPAGTLITTRPALR</sequence>
<reference evidence="1 2" key="1">
    <citation type="submission" date="2023-05" db="EMBL/GenBank/DDBJ databases">
        <title>Sequencing and Assembly of Streptomyces sp. NP73.</title>
        <authorList>
            <person name="Konwar A.N."/>
            <person name="Saikia K."/>
            <person name="Thakur D."/>
        </authorList>
    </citation>
    <scope>NUCLEOTIDE SEQUENCE [LARGE SCALE GENOMIC DNA]</scope>
    <source>
        <strain evidence="1 2">NP73</strain>
    </source>
</reference>
<keyword evidence="2" id="KW-1185">Reference proteome</keyword>
<proteinExistence type="predicted"/>
<dbReference type="Proteomes" id="UP001223390">
    <property type="component" value="Unassembled WGS sequence"/>
</dbReference>